<accession>A0A164NN82</accession>
<dbReference type="STRING" id="1314777.A0A164NN82"/>
<reference evidence="6 7" key="1">
    <citation type="journal article" date="2016" name="Mol. Biol. Evol.">
        <title>Comparative Genomics of Early-Diverging Mushroom-Forming Fungi Provides Insights into the Origins of Lignocellulose Decay Capabilities.</title>
        <authorList>
            <person name="Nagy L.G."/>
            <person name="Riley R."/>
            <person name="Tritt A."/>
            <person name="Adam C."/>
            <person name="Daum C."/>
            <person name="Floudas D."/>
            <person name="Sun H."/>
            <person name="Yadav J.S."/>
            <person name="Pangilinan J."/>
            <person name="Larsson K.H."/>
            <person name="Matsuura K."/>
            <person name="Barry K."/>
            <person name="Labutti K."/>
            <person name="Kuo R."/>
            <person name="Ohm R.A."/>
            <person name="Bhattacharya S.S."/>
            <person name="Shirouzu T."/>
            <person name="Yoshinaga Y."/>
            <person name="Martin F.M."/>
            <person name="Grigoriev I.V."/>
            <person name="Hibbett D.S."/>
        </authorList>
    </citation>
    <scope>NUCLEOTIDE SEQUENCE [LARGE SCALE GENOMIC DNA]</scope>
    <source>
        <strain evidence="6 7">HHB9708</strain>
    </source>
</reference>
<keyword evidence="2" id="KW-0547">Nucleotide-binding</keyword>
<evidence type="ECO:0000259" key="5">
    <source>
        <dbReference type="PROSITE" id="PS50011"/>
    </source>
</evidence>
<dbReference type="InterPro" id="IPR011009">
    <property type="entry name" value="Kinase-like_dom_sf"/>
</dbReference>
<dbReference type="InterPro" id="IPR000719">
    <property type="entry name" value="Prot_kinase_dom"/>
</dbReference>
<dbReference type="AlphaFoldDB" id="A0A164NN82"/>
<dbReference type="PANTHER" id="PTHR48016">
    <property type="entry name" value="MAP KINASE KINASE KINASE SSK2-RELATED-RELATED"/>
    <property type="match status" value="1"/>
</dbReference>
<protein>
    <submittedName>
        <fullName evidence="6">Kinase-like protein</fullName>
    </submittedName>
</protein>
<keyword evidence="7" id="KW-1185">Reference proteome</keyword>
<dbReference type="PROSITE" id="PS00108">
    <property type="entry name" value="PROTEIN_KINASE_ST"/>
    <property type="match status" value="1"/>
</dbReference>
<dbReference type="PROSITE" id="PS50011">
    <property type="entry name" value="PROTEIN_KINASE_DOM"/>
    <property type="match status" value="1"/>
</dbReference>
<evidence type="ECO:0000313" key="7">
    <source>
        <dbReference type="Proteomes" id="UP000076722"/>
    </source>
</evidence>
<dbReference type="PANTHER" id="PTHR48016:SF56">
    <property type="entry name" value="MAPKK KINASE"/>
    <property type="match status" value="1"/>
</dbReference>
<evidence type="ECO:0000256" key="4">
    <source>
        <dbReference type="ARBA" id="ARBA00022840"/>
    </source>
</evidence>
<sequence>MTIIHGDLKAANVLVTEEGRPVLADFGLSRLWKMDDTFASDSMTSSTMNKGTPRYMAPELFPENSSGTNKATDIWAFGCLLLVRFLRIFEVGIS</sequence>
<dbReference type="OrthoDB" id="3248549at2759"/>
<name>A0A164NN82_9AGAM</name>
<dbReference type="GO" id="GO:0005524">
    <property type="term" value="F:ATP binding"/>
    <property type="evidence" value="ECO:0007669"/>
    <property type="project" value="UniProtKB-KW"/>
</dbReference>
<dbReference type="Pfam" id="PF00069">
    <property type="entry name" value="Pkinase"/>
    <property type="match status" value="1"/>
</dbReference>
<gene>
    <name evidence="6" type="ORF">SISNIDRAFT_419020</name>
</gene>
<evidence type="ECO:0000256" key="1">
    <source>
        <dbReference type="ARBA" id="ARBA00022679"/>
    </source>
</evidence>
<proteinExistence type="predicted"/>
<dbReference type="SUPFAM" id="SSF56112">
    <property type="entry name" value="Protein kinase-like (PK-like)"/>
    <property type="match status" value="1"/>
</dbReference>
<dbReference type="InterPro" id="IPR008271">
    <property type="entry name" value="Ser/Thr_kinase_AS"/>
</dbReference>
<keyword evidence="1" id="KW-0808">Transferase</keyword>
<keyword evidence="4" id="KW-0067">ATP-binding</keyword>
<dbReference type="GO" id="GO:0000165">
    <property type="term" value="P:MAPK cascade"/>
    <property type="evidence" value="ECO:0007669"/>
    <property type="project" value="UniProtKB-ARBA"/>
</dbReference>
<feature type="domain" description="Protein kinase" evidence="5">
    <location>
        <begin position="1"/>
        <end position="94"/>
    </location>
</feature>
<evidence type="ECO:0000256" key="3">
    <source>
        <dbReference type="ARBA" id="ARBA00022777"/>
    </source>
</evidence>
<dbReference type="GO" id="GO:0004672">
    <property type="term" value="F:protein kinase activity"/>
    <property type="evidence" value="ECO:0007669"/>
    <property type="project" value="InterPro"/>
</dbReference>
<dbReference type="EMBL" id="KV419443">
    <property type="protein sequence ID" value="KZS87867.1"/>
    <property type="molecule type" value="Genomic_DNA"/>
</dbReference>
<keyword evidence="3 6" id="KW-0418">Kinase</keyword>
<dbReference type="Gene3D" id="1.10.510.10">
    <property type="entry name" value="Transferase(Phosphotransferase) domain 1"/>
    <property type="match status" value="1"/>
</dbReference>
<dbReference type="InterPro" id="IPR050538">
    <property type="entry name" value="MAP_kinase_kinase_kinase"/>
</dbReference>
<evidence type="ECO:0000313" key="6">
    <source>
        <dbReference type="EMBL" id="KZS87867.1"/>
    </source>
</evidence>
<organism evidence="6 7">
    <name type="scientific">Sistotremastrum niveocremeum HHB9708</name>
    <dbReference type="NCBI Taxonomy" id="1314777"/>
    <lineage>
        <taxon>Eukaryota</taxon>
        <taxon>Fungi</taxon>
        <taxon>Dikarya</taxon>
        <taxon>Basidiomycota</taxon>
        <taxon>Agaricomycotina</taxon>
        <taxon>Agaricomycetes</taxon>
        <taxon>Sistotremastrales</taxon>
        <taxon>Sistotremastraceae</taxon>
        <taxon>Sertulicium</taxon>
        <taxon>Sertulicium niveocremeum</taxon>
    </lineage>
</organism>
<evidence type="ECO:0000256" key="2">
    <source>
        <dbReference type="ARBA" id="ARBA00022741"/>
    </source>
</evidence>
<dbReference type="Proteomes" id="UP000076722">
    <property type="component" value="Unassembled WGS sequence"/>
</dbReference>